<evidence type="ECO:0000313" key="2">
    <source>
        <dbReference type="EMBL" id="SEQ81605.1"/>
    </source>
</evidence>
<evidence type="ECO:0008006" key="4">
    <source>
        <dbReference type="Google" id="ProtNLM"/>
    </source>
</evidence>
<dbReference type="EMBL" id="FOFB01000016">
    <property type="protein sequence ID" value="SEQ81605.1"/>
    <property type="molecule type" value="Genomic_DNA"/>
</dbReference>
<dbReference type="PROSITE" id="PS51257">
    <property type="entry name" value="PROKAR_LIPOPROTEIN"/>
    <property type="match status" value="1"/>
</dbReference>
<dbReference type="InParanoid" id="A0A1H9J4P2"/>
<feature type="chain" id="PRO_5011743713" description="Septum formation inhibitor Maf" evidence="1">
    <location>
        <begin position="24"/>
        <end position="316"/>
    </location>
</feature>
<evidence type="ECO:0000256" key="1">
    <source>
        <dbReference type="SAM" id="SignalP"/>
    </source>
</evidence>
<keyword evidence="3" id="KW-1185">Reference proteome</keyword>
<dbReference type="Proteomes" id="UP000199021">
    <property type="component" value="Unassembled WGS sequence"/>
</dbReference>
<sequence>MRYSILFLLPLLLLSCNTVQDTADTAHQTAPDTAAIVPGHFSGGLSDYWYEGKAEINTYDLEQIRYGEIHPGQVNLIFVSEDFLTDKQVKNDNYTNPASTPVLKTNMIRRFTTGIYDYSVMTSTFTPTKTDEQPHSLKVTTSMQDWCGQTFTQLNYAGGKKWDSQLRSYFEREADQNQRLAADFIEDEVFNRIRSGWDKLPTGSFDIIPATGYLLMTHKPYEAAKATVSLQDYTGDQFTAEKLKSYSIHYEGLDRKVEFVFDAAAPYILRGWTETYPSRGKKLTTVARLSHQIRAPYWSQNSVADREKRRTLGLGL</sequence>
<feature type="signal peptide" evidence="1">
    <location>
        <begin position="1"/>
        <end position="23"/>
    </location>
</feature>
<protein>
    <recommendedName>
        <fullName evidence="4">Septum formation inhibitor Maf</fullName>
    </recommendedName>
</protein>
<organism evidence="2 3">
    <name type="scientific">Neolewinella agarilytica</name>
    <dbReference type="NCBI Taxonomy" id="478744"/>
    <lineage>
        <taxon>Bacteria</taxon>
        <taxon>Pseudomonadati</taxon>
        <taxon>Bacteroidota</taxon>
        <taxon>Saprospiria</taxon>
        <taxon>Saprospirales</taxon>
        <taxon>Lewinellaceae</taxon>
        <taxon>Neolewinella</taxon>
    </lineage>
</organism>
<name>A0A1H9J4P2_9BACT</name>
<accession>A0A1H9J4P2</accession>
<reference evidence="3" key="1">
    <citation type="submission" date="2016-10" db="EMBL/GenBank/DDBJ databases">
        <authorList>
            <person name="Varghese N."/>
            <person name="Submissions S."/>
        </authorList>
    </citation>
    <scope>NUCLEOTIDE SEQUENCE [LARGE SCALE GENOMIC DNA]</scope>
    <source>
        <strain evidence="3">DSM 24740</strain>
    </source>
</reference>
<dbReference type="OrthoDB" id="5496093at2"/>
<proteinExistence type="predicted"/>
<gene>
    <name evidence="2" type="ORF">SAMN05444359_11681</name>
</gene>
<keyword evidence="1" id="KW-0732">Signal</keyword>
<dbReference type="RefSeq" id="WP_090169897.1">
    <property type="nucleotide sequence ID" value="NZ_FOFB01000016.1"/>
</dbReference>
<dbReference type="AlphaFoldDB" id="A0A1H9J4P2"/>
<dbReference type="STRING" id="478744.SAMN05444359_11681"/>
<evidence type="ECO:0000313" key="3">
    <source>
        <dbReference type="Proteomes" id="UP000199021"/>
    </source>
</evidence>